<reference evidence="1" key="1">
    <citation type="submission" date="2022-10" db="EMBL/GenBank/DDBJ databases">
        <authorList>
            <person name="Turner M.S."/>
            <person name="Huang W."/>
        </authorList>
    </citation>
    <scope>NUCLEOTIDE SEQUENCE</scope>
    <source>
        <strain evidence="1">581</strain>
    </source>
</reference>
<evidence type="ECO:0000313" key="2">
    <source>
        <dbReference type="Proteomes" id="UP001152656"/>
    </source>
</evidence>
<reference evidence="1" key="2">
    <citation type="journal article" date="2023" name="Food Microbiol.">
        <title>Evaluation of the fermentation potential of lactic acid bacteria isolated from herbs, fruits and vegetables as starter cultures in nut-based milk alternatives.</title>
        <authorList>
            <person name="Huang W."/>
            <person name="Dong A."/>
            <person name="Pham H.T."/>
            <person name="Zhou C."/>
            <person name="Huo Z."/>
            <person name="Watjen A.P."/>
            <person name="Prakash S."/>
            <person name="Bang-Berthelsen C.H."/>
            <person name="Turner M.S."/>
        </authorList>
    </citation>
    <scope>NUCLEOTIDE SEQUENCE</scope>
    <source>
        <strain evidence="1">581</strain>
    </source>
</reference>
<evidence type="ECO:0000313" key="1">
    <source>
        <dbReference type="EMBL" id="MDG4980485.1"/>
    </source>
</evidence>
<dbReference type="Proteomes" id="UP001152656">
    <property type="component" value="Unassembled WGS sequence"/>
</dbReference>
<dbReference type="InterPro" id="IPR036388">
    <property type="entry name" value="WH-like_DNA-bd_sf"/>
</dbReference>
<dbReference type="EMBL" id="JAOWLP010000002">
    <property type="protein sequence ID" value="MDG4980485.1"/>
    <property type="molecule type" value="Genomic_DNA"/>
</dbReference>
<protein>
    <submittedName>
        <fullName evidence="1">Uncharacterized protein</fullName>
    </submittedName>
</protein>
<name>A0A9X4NAN0_9LACT</name>
<dbReference type="AlphaFoldDB" id="A0A9X4NAN0"/>
<dbReference type="RefSeq" id="WP_278215938.1">
    <property type="nucleotide sequence ID" value="NZ_JAOWLP010000002.1"/>
</dbReference>
<organism evidence="1 2">
    <name type="scientific">Lactococcus lactis</name>
    <dbReference type="NCBI Taxonomy" id="1358"/>
    <lineage>
        <taxon>Bacteria</taxon>
        <taxon>Bacillati</taxon>
        <taxon>Bacillota</taxon>
        <taxon>Bacilli</taxon>
        <taxon>Lactobacillales</taxon>
        <taxon>Streptococcaceae</taxon>
        <taxon>Lactococcus</taxon>
    </lineage>
</organism>
<accession>A0A9X4NAN0</accession>
<comment type="caution">
    <text evidence="1">The sequence shown here is derived from an EMBL/GenBank/DDBJ whole genome shotgun (WGS) entry which is preliminary data.</text>
</comment>
<gene>
    <name evidence="1" type="ORF">OGZ39_02285</name>
</gene>
<proteinExistence type="predicted"/>
<sequence>MAWSKESREKQSNRFLNPFKVIDYRGEVIAVYKNSVEAEREGGFQSNAIRQVLAGRARTHRGFQFIRISVDEYLEYIGEE</sequence>
<dbReference type="Gene3D" id="1.10.10.10">
    <property type="entry name" value="Winged helix-like DNA-binding domain superfamily/Winged helix DNA-binding domain"/>
    <property type="match status" value="1"/>
</dbReference>